<dbReference type="AlphaFoldDB" id="A0A2G9GF77"/>
<evidence type="ECO:0000256" key="3">
    <source>
        <dbReference type="ARBA" id="ARBA00023163"/>
    </source>
</evidence>
<dbReference type="EMBL" id="NKXS01005334">
    <property type="protein sequence ID" value="PIN03941.1"/>
    <property type="molecule type" value="Genomic_DNA"/>
</dbReference>
<evidence type="ECO:0000313" key="5">
    <source>
        <dbReference type="EMBL" id="PIN03941.1"/>
    </source>
</evidence>
<evidence type="ECO:0000256" key="4">
    <source>
        <dbReference type="ARBA" id="ARBA00023242"/>
    </source>
</evidence>
<dbReference type="GO" id="GO:0016592">
    <property type="term" value="C:mediator complex"/>
    <property type="evidence" value="ECO:0007669"/>
    <property type="project" value="InterPro"/>
</dbReference>
<name>A0A2G9GF77_9LAMI</name>
<gene>
    <name evidence="5" type="ORF">CDL12_23528</name>
</gene>
<dbReference type="GO" id="GO:0003712">
    <property type="term" value="F:transcription coregulator activity"/>
    <property type="evidence" value="ECO:0007669"/>
    <property type="project" value="InterPro"/>
</dbReference>
<dbReference type="GO" id="GO:0006357">
    <property type="term" value="P:regulation of transcription by RNA polymerase II"/>
    <property type="evidence" value="ECO:0007669"/>
    <property type="project" value="InterPro"/>
</dbReference>
<evidence type="ECO:0000313" key="6">
    <source>
        <dbReference type="Proteomes" id="UP000231279"/>
    </source>
</evidence>
<protein>
    <submittedName>
        <fullName evidence="5">Uncharacterized protein</fullName>
    </submittedName>
</protein>
<keyword evidence="6" id="KW-1185">Reference proteome</keyword>
<dbReference type="STRING" id="429701.A0A2G9GF77"/>
<dbReference type="Proteomes" id="UP000231279">
    <property type="component" value="Unassembled WGS sequence"/>
</dbReference>
<dbReference type="PANTHER" id="PTHR12434:SF6">
    <property type="entry name" value="MEDIATOR OF RNA POLYMERASE II TRANSCRIPTION SUBUNIT 22"/>
    <property type="match status" value="1"/>
</dbReference>
<dbReference type="PANTHER" id="PTHR12434">
    <property type="entry name" value="MEDIATOR OF RNA POLYMERASE II TRANSCRIPTION SUBUNIT 22"/>
    <property type="match status" value="1"/>
</dbReference>
<keyword evidence="4" id="KW-0539">Nucleus</keyword>
<comment type="caution">
    <text evidence="5">The sequence shown here is derived from an EMBL/GenBank/DDBJ whole genome shotgun (WGS) entry which is preliminary data.</text>
</comment>
<evidence type="ECO:0000256" key="1">
    <source>
        <dbReference type="ARBA" id="ARBA00004123"/>
    </source>
</evidence>
<keyword evidence="2" id="KW-0805">Transcription regulation</keyword>
<evidence type="ECO:0000256" key="2">
    <source>
        <dbReference type="ARBA" id="ARBA00023015"/>
    </source>
</evidence>
<sequence length="72" mass="7415">MNKGGVGLGGRAAVGGGSTAAASQKQKAFLQRVDTDTGNLVDNFGFLVNVARVNDPPVRNSQEILHDGDVCC</sequence>
<dbReference type="InterPro" id="IPR009332">
    <property type="entry name" value="Med22"/>
</dbReference>
<comment type="subcellular location">
    <subcellularLocation>
        <location evidence="1">Nucleus</location>
    </subcellularLocation>
</comment>
<organism evidence="5 6">
    <name type="scientific">Handroanthus impetiginosus</name>
    <dbReference type="NCBI Taxonomy" id="429701"/>
    <lineage>
        <taxon>Eukaryota</taxon>
        <taxon>Viridiplantae</taxon>
        <taxon>Streptophyta</taxon>
        <taxon>Embryophyta</taxon>
        <taxon>Tracheophyta</taxon>
        <taxon>Spermatophyta</taxon>
        <taxon>Magnoliopsida</taxon>
        <taxon>eudicotyledons</taxon>
        <taxon>Gunneridae</taxon>
        <taxon>Pentapetalae</taxon>
        <taxon>asterids</taxon>
        <taxon>lamiids</taxon>
        <taxon>Lamiales</taxon>
        <taxon>Bignoniaceae</taxon>
        <taxon>Crescentiina</taxon>
        <taxon>Tabebuia alliance</taxon>
        <taxon>Handroanthus</taxon>
    </lineage>
</organism>
<reference evidence="6" key="1">
    <citation type="journal article" date="2018" name="Gigascience">
        <title>Genome assembly of the Pink Ipe (Handroanthus impetiginosus, Bignoniaceae), a highly valued, ecologically keystone Neotropical timber forest tree.</title>
        <authorList>
            <person name="Silva-Junior O.B."/>
            <person name="Grattapaglia D."/>
            <person name="Novaes E."/>
            <person name="Collevatti R.G."/>
        </authorList>
    </citation>
    <scope>NUCLEOTIDE SEQUENCE [LARGE SCALE GENOMIC DNA]</scope>
    <source>
        <strain evidence="6">cv. UFG-1</strain>
    </source>
</reference>
<proteinExistence type="predicted"/>
<keyword evidence="3" id="KW-0804">Transcription</keyword>
<accession>A0A2G9GF77</accession>
<dbReference type="OrthoDB" id="1738970at2759"/>